<reference evidence="2 3" key="1">
    <citation type="submission" date="2018-10" db="EMBL/GenBank/DDBJ databases">
        <title>Isolation of pseudouridimycin from Streptomyces albus DSM 40763.</title>
        <authorList>
            <person name="Rosenqvist P."/>
            <person name="Metsae-Ketelae M."/>
            <person name="Virta P."/>
        </authorList>
    </citation>
    <scope>NUCLEOTIDE SEQUENCE [LARGE SCALE GENOMIC DNA]</scope>
    <source>
        <strain evidence="2 3">DSM 40763</strain>
    </source>
</reference>
<evidence type="ECO:0000313" key="3">
    <source>
        <dbReference type="Proteomes" id="UP000298111"/>
    </source>
</evidence>
<name>A0A6C1C826_9ACTN</name>
<dbReference type="SUPFAM" id="SSF89392">
    <property type="entry name" value="Prokaryotic lipoproteins and lipoprotein localization factors"/>
    <property type="match status" value="1"/>
</dbReference>
<feature type="region of interest" description="Disordered" evidence="1">
    <location>
        <begin position="262"/>
        <end position="283"/>
    </location>
</feature>
<gene>
    <name evidence="2" type="ORF">D8771_33455</name>
</gene>
<dbReference type="RefSeq" id="WP_016473464.1">
    <property type="nucleotide sequence ID" value="NZ_BBQG01000012.1"/>
</dbReference>
<sequence>MGKTRIAAVAAGVVLMAGLTACGSDKGDGGGGDAKGGGGSPVQGALAALQKASKATDKQSSTVADGEQKMTVEGKPVTMKMRGRFDWSSGGMQGEADIVTNGTPTQARYLSDAMYSKLPQPVQGKQWIKMEYDAMAKQNASGALLKDQLQNNNPARSVQLLLASGKVKSAGTETVRGQKATRYTGTLSLSELVRMQSKDLSESDKKALEQQFKQTGMESEKIDLWIDENDLLVKKREVAEGSESQMENTVYYSDYGTEVEVSAPPASQVLDGSQANSGGTGLS</sequence>
<feature type="compositionally biased region" description="Gly residues" evidence="1">
    <location>
        <begin position="29"/>
        <end position="41"/>
    </location>
</feature>
<dbReference type="AlphaFoldDB" id="A0A6C1C826"/>
<accession>A0A6C1C826</accession>
<protein>
    <submittedName>
        <fullName evidence="2">Uncharacterized protein</fullName>
    </submittedName>
</protein>
<dbReference type="InterPro" id="IPR029046">
    <property type="entry name" value="LolA/LolB/LppX"/>
</dbReference>
<dbReference type="Proteomes" id="UP000298111">
    <property type="component" value="Unassembled WGS sequence"/>
</dbReference>
<dbReference type="EMBL" id="RCIY01000114">
    <property type="protein sequence ID" value="TGG75879.1"/>
    <property type="molecule type" value="Genomic_DNA"/>
</dbReference>
<comment type="caution">
    <text evidence="2">The sequence shown here is derived from an EMBL/GenBank/DDBJ whole genome shotgun (WGS) entry which is preliminary data.</text>
</comment>
<dbReference type="GeneID" id="75181962"/>
<evidence type="ECO:0000313" key="2">
    <source>
        <dbReference type="EMBL" id="TGG75879.1"/>
    </source>
</evidence>
<organism evidence="2 3">
    <name type="scientific">Streptomyces albus</name>
    <dbReference type="NCBI Taxonomy" id="1888"/>
    <lineage>
        <taxon>Bacteria</taxon>
        <taxon>Bacillati</taxon>
        <taxon>Actinomycetota</taxon>
        <taxon>Actinomycetes</taxon>
        <taxon>Kitasatosporales</taxon>
        <taxon>Streptomycetaceae</taxon>
        <taxon>Streptomyces</taxon>
    </lineage>
</organism>
<dbReference type="PROSITE" id="PS51257">
    <property type="entry name" value="PROKAR_LIPOPROTEIN"/>
    <property type="match status" value="1"/>
</dbReference>
<proteinExistence type="predicted"/>
<evidence type="ECO:0000256" key="1">
    <source>
        <dbReference type="SAM" id="MobiDB-lite"/>
    </source>
</evidence>
<dbReference type="Gene3D" id="2.50.20.20">
    <property type="match status" value="1"/>
</dbReference>
<feature type="region of interest" description="Disordered" evidence="1">
    <location>
        <begin position="25"/>
        <end position="68"/>
    </location>
</feature>